<dbReference type="CDD" id="cd00229">
    <property type="entry name" value="SGNH_hydrolase"/>
    <property type="match status" value="1"/>
</dbReference>
<dbReference type="InterPro" id="IPR036514">
    <property type="entry name" value="SGNH_hydro_sf"/>
</dbReference>
<dbReference type="InParanoid" id="C3ZXM3"/>
<evidence type="ECO:0008006" key="2">
    <source>
        <dbReference type="Google" id="ProtNLM"/>
    </source>
</evidence>
<accession>C3ZXM3</accession>
<dbReference type="EMBL" id="GG666714">
    <property type="protein sequence ID" value="EEN42686.1"/>
    <property type="molecule type" value="Genomic_DNA"/>
</dbReference>
<reference evidence="1" key="1">
    <citation type="journal article" date="2008" name="Nature">
        <title>The amphioxus genome and the evolution of the chordate karyotype.</title>
        <authorList>
            <consortium name="US DOE Joint Genome Institute (JGI-PGF)"/>
            <person name="Putnam N.H."/>
            <person name="Butts T."/>
            <person name="Ferrier D.E.K."/>
            <person name="Furlong R.F."/>
            <person name="Hellsten U."/>
            <person name="Kawashima T."/>
            <person name="Robinson-Rechavi M."/>
            <person name="Shoguchi E."/>
            <person name="Terry A."/>
            <person name="Yu J.-K."/>
            <person name="Benito-Gutierrez E.L."/>
            <person name="Dubchak I."/>
            <person name="Garcia-Fernandez J."/>
            <person name="Gibson-Brown J.J."/>
            <person name="Grigoriev I.V."/>
            <person name="Horton A.C."/>
            <person name="de Jong P.J."/>
            <person name="Jurka J."/>
            <person name="Kapitonov V.V."/>
            <person name="Kohara Y."/>
            <person name="Kuroki Y."/>
            <person name="Lindquist E."/>
            <person name="Lucas S."/>
            <person name="Osoegawa K."/>
            <person name="Pennacchio L.A."/>
            <person name="Salamov A.A."/>
            <person name="Satou Y."/>
            <person name="Sauka-Spengler T."/>
            <person name="Schmutz J."/>
            <person name="Shin-I T."/>
            <person name="Toyoda A."/>
            <person name="Bronner-Fraser M."/>
            <person name="Fujiyama A."/>
            <person name="Holland L.Z."/>
            <person name="Holland P.W.H."/>
            <person name="Satoh N."/>
            <person name="Rokhsar D.S."/>
        </authorList>
    </citation>
    <scope>NUCLEOTIDE SEQUENCE [LARGE SCALE GENOMIC DNA]</scope>
    <source>
        <strain evidence="1">S238N-H82</strain>
        <tissue evidence="1">Testes</tissue>
    </source>
</reference>
<proteinExistence type="predicted"/>
<dbReference type="SUPFAM" id="SSF52266">
    <property type="entry name" value="SGNH hydrolase"/>
    <property type="match status" value="1"/>
</dbReference>
<evidence type="ECO:0000313" key="1">
    <source>
        <dbReference type="EMBL" id="EEN42686.1"/>
    </source>
</evidence>
<dbReference type="Gene3D" id="3.40.50.1110">
    <property type="entry name" value="SGNH hydrolase"/>
    <property type="match status" value="1"/>
</dbReference>
<dbReference type="AlphaFoldDB" id="C3ZXM3"/>
<sequence length="278" mass="32186">MGQHGCGKPFIYKRKLQETTREANDPVLRTVRKVQEKAGLRKSKQHTPDWRHMSFDKDGLLDLVRSLQSGRKVFMRKNGTLEELNPLQIAEVVVERYQMTRKQEANKRRTQTASGRAIDPSFWMEDCEISFRYKPGATVDSFAYGLTLRRLPAANTVHLELGCNDLCNLAYEPKDVAHRVVKTAEEIQDITAAKVVVLALPIKRVFDLPGIPYNARCEDYCDNHVKDEVKNARGIHWWEHSRIVARHSANLFETDGLHFNDYGYFLYYKLSEGPYKWL</sequence>
<protein>
    <recommendedName>
        <fullName evidence="2">SGNH hydrolase-type esterase domain-containing protein</fullName>
    </recommendedName>
</protein>
<name>C3ZXM3_BRAFL</name>
<organism>
    <name type="scientific">Branchiostoma floridae</name>
    <name type="common">Florida lancelet</name>
    <name type="synonym">Amphioxus</name>
    <dbReference type="NCBI Taxonomy" id="7739"/>
    <lineage>
        <taxon>Eukaryota</taxon>
        <taxon>Metazoa</taxon>
        <taxon>Chordata</taxon>
        <taxon>Cephalochordata</taxon>
        <taxon>Leptocardii</taxon>
        <taxon>Amphioxiformes</taxon>
        <taxon>Branchiostomatidae</taxon>
        <taxon>Branchiostoma</taxon>
    </lineage>
</organism>
<gene>
    <name evidence="1" type="ORF">BRAFLDRAFT_105481</name>
</gene>